<dbReference type="RefSeq" id="WP_117532315.1">
    <property type="nucleotide sequence ID" value="NZ_JANFYI010000001.1"/>
</dbReference>
<dbReference type="SUPFAM" id="SSF82549">
    <property type="entry name" value="DAK1/DegV-like"/>
    <property type="match status" value="1"/>
</dbReference>
<evidence type="ECO:0000313" key="2">
    <source>
        <dbReference type="EMBL" id="RGD74649.1"/>
    </source>
</evidence>
<reference evidence="2 3" key="1">
    <citation type="submission" date="2018-08" db="EMBL/GenBank/DDBJ databases">
        <title>A genome reference for cultivated species of the human gut microbiota.</title>
        <authorList>
            <person name="Zou Y."/>
            <person name="Xue W."/>
            <person name="Luo G."/>
        </authorList>
    </citation>
    <scope>NUCLEOTIDE SEQUENCE [LARGE SCALE GENOMIC DNA]</scope>
    <source>
        <strain evidence="2 3">AM25-6</strain>
    </source>
</reference>
<dbReference type="PANTHER" id="PTHR33434:SF2">
    <property type="entry name" value="FATTY ACID-BINDING PROTEIN TM_1468"/>
    <property type="match status" value="1"/>
</dbReference>
<evidence type="ECO:0000313" key="3">
    <source>
        <dbReference type="Proteomes" id="UP000261212"/>
    </source>
</evidence>
<dbReference type="InterPro" id="IPR043168">
    <property type="entry name" value="DegV_C"/>
</dbReference>
<dbReference type="Proteomes" id="UP000261212">
    <property type="component" value="Unassembled WGS sequence"/>
</dbReference>
<dbReference type="AlphaFoldDB" id="A0A3E3E0E4"/>
<keyword evidence="1" id="KW-0446">Lipid-binding</keyword>
<dbReference type="InterPro" id="IPR050270">
    <property type="entry name" value="DegV_domain_contain"/>
</dbReference>
<dbReference type="InterPro" id="IPR003797">
    <property type="entry name" value="DegV"/>
</dbReference>
<gene>
    <name evidence="2" type="ORF">DW687_07790</name>
</gene>
<dbReference type="Pfam" id="PF02645">
    <property type="entry name" value="DegV"/>
    <property type="match status" value="1"/>
</dbReference>
<comment type="caution">
    <text evidence="2">The sequence shown here is derived from an EMBL/GenBank/DDBJ whole genome shotgun (WGS) entry which is preliminary data.</text>
</comment>
<dbReference type="NCBIfam" id="TIGR00762">
    <property type="entry name" value="DegV"/>
    <property type="match status" value="1"/>
</dbReference>
<protein>
    <submittedName>
        <fullName evidence="2">DegV family protein</fullName>
    </submittedName>
</protein>
<name>A0A3E3E0E4_9FIRM</name>
<accession>A0A3E3E0E4</accession>
<dbReference type="EMBL" id="QUSM01000003">
    <property type="protein sequence ID" value="RGD74649.1"/>
    <property type="molecule type" value="Genomic_DNA"/>
</dbReference>
<dbReference type="Gene3D" id="3.30.1180.10">
    <property type="match status" value="1"/>
</dbReference>
<dbReference type="PANTHER" id="PTHR33434">
    <property type="entry name" value="DEGV DOMAIN-CONTAINING PROTEIN DR_1986-RELATED"/>
    <property type="match status" value="1"/>
</dbReference>
<dbReference type="Gene3D" id="3.40.50.10170">
    <property type="match status" value="1"/>
</dbReference>
<proteinExistence type="predicted"/>
<evidence type="ECO:0000256" key="1">
    <source>
        <dbReference type="ARBA" id="ARBA00023121"/>
    </source>
</evidence>
<sequence>MDIKEKIAIITDSGTDVPKKYVDKYNMYVVPLIVNYNNKSYKDVIDIDIDTICDRLKEEIPTTSLPSIDDIMETFEKVISDGYDKAIVITISSGLSGTYNAMRIASESFEGRLETMLIDTKNIDIGAGFSAIRAGELIEQGCSFKEIKEKLDDAIKNTKVYFCVKTLEYLRKGGRIGLVASVVGTALDLKPVMSCNEDGVYYVVSKARGRKKSLKKALSEAIDYSKKYNKYNVAVVNVQAEDEAKEIENSIKKEFPNVENVFIGSISPTLAVHTGPGLIGVGVQKID</sequence>
<dbReference type="PROSITE" id="PS51482">
    <property type="entry name" value="DEGV"/>
    <property type="match status" value="1"/>
</dbReference>
<organism evidence="2 3">
    <name type="scientific">Anaerofustis stercorihominis</name>
    <dbReference type="NCBI Taxonomy" id="214853"/>
    <lineage>
        <taxon>Bacteria</taxon>
        <taxon>Bacillati</taxon>
        <taxon>Bacillota</taxon>
        <taxon>Clostridia</taxon>
        <taxon>Eubacteriales</taxon>
        <taxon>Eubacteriaceae</taxon>
        <taxon>Anaerofustis</taxon>
    </lineage>
</organism>
<dbReference type="GO" id="GO:0008289">
    <property type="term" value="F:lipid binding"/>
    <property type="evidence" value="ECO:0007669"/>
    <property type="project" value="UniProtKB-KW"/>
</dbReference>